<proteinExistence type="predicted"/>
<evidence type="ECO:0000313" key="2">
    <source>
        <dbReference type="Proteomes" id="UP000295444"/>
    </source>
</evidence>
<dbReference type="Proteomes" id="UP000295444">
    <property type="component" value="Unassembled WGS sequence"/>
</dbReference>
<dbReference type="RefSeq" id="WP_208115707.1">
    <property type="nucleotide sequence ID" value="NZ_SNXZ01000003.1"/>
</dbReference>
<evidence type="ECO:0000313" key="1">
    <source>
        <dbReference type="EMBL" id="TDP97942.1"/>
    </source>
</evidence>
<reference evidence="1 2" key="1">
    <citation type="submission" date="2019-03" db="EMBL/GenBank/DDBJ databases">
        <title>Genomic Encyclopedia of Type Strains, Phase IV (KMG-IV): sequencing the most valuable type-strain genomes for metagenomic binning, comparative biology and taxonomic classification.</title>
        <authorList>
            <person name="Goeker M."/>
        </authorList>
    </citation>
    <scope>NUCLEOTIDE SEQUENCE [LARGE SCALE GENOMIC DNA]</scope>
    <source>
        <strain evidence="1 2">DSM 45361</strain>
    </source>
</reference>
<sequence length="356" mass="39993">MTTDVRFVPDDRQLDLSRLSPADFALIAALHGQIDRGDRVLLCLRPAQDGADEMYIRKRGDTFWAAHFPGGGHGDHEIRLESDEHRRQKDYWCRAATDAGFEAEQEFRTAGKTVLDVAIKGPCQTGVEVQRSHITAAHAKARTTKSYKAGWLPVWFADSDAQPKWFFEVPSVGCNSIGWTSLPHRRAATAARGLRTISAARCTAGVFDRCPDRNKRPCGRYHPQHEPWAGLTIDDVAAMMPARQAVPMRWNGKQIYIVPPKSLDLYRELTGRDDLYRAGQKEQIERTLRQQLSQECLSPKHDGGLFDADLVAPGLPEAPTHCRSCGQKLLLRRPGRDGCQRCDPIPLTSSLRFKWD</sequence>
<protein>
    <recommendedName>
        <fullName evidence="3">Competence protein CoiA-like protein</fullName>
    </recommendedName>
</protein>
<evidence type="ECO:0008006" key="3">
    <source>
        <dbReference type="Google" id="ProtNLM"/>
    </source>
</evidence>
<dbReference type="AlphaFoldDB" id="A0A4R6SDK3"/>
<name>A0A4R6SDK3_LABRH</name>
<gene>
    <name evidence="1" type="ORF">EV186_103922</name>
</gene>
<keyword evidence="2" id="KW-1185">Reference proteome</keyword>
<accession>A0A4R6SDK3</accession>
<organism evidence="1 2">
    <name type="scientific">Labedaea rhizosphaerae</name>
    <dbReference type="NCBI Taxonomy" id="598644"/>
    <lineage>
        <taxon>Bacteria</taxon>
        <taxon>Bacillati</taxon>
        <taxon>Actinomycetota</taxon>
        <taxon>Actinomycetes</taxon>
        <taxon>Pseudonocardiales</taxon>
        <taxon>Pseudonocardiaceae</taxon>
        <taxon>Labedaea</taxon>
    </lineage>
</organism>
<dbReference type="EMBL" id="SNXZ01000003">
    <property type="protein sequence ID" value="TDP97942.1"/>
    <property type="molecule type" value="Genomic_DNA"/>
</dbReference>
<comment type="caution">
    <text evidence="1">The sequence shown here is derived from an EMBL/GenBank/DDBJ whole genome shotgun (WGS) entry which is preliminary data.</text>
</comment>